<gene>
    <name evidence="1" type="ORF">WN55_03867</name>
</gene>
<sequence>MAEKRKMGKKEEANNGCVYFERSRFPVSIVNTSGDKMAATRGVRYQITINKVVFSGCRRVTTGRA</sequence>
<keyword evidence="2" id="KW-1185">Reference proteome</keyword>
<accession>A0A154NWZ5</accession>
<dbReference type="EMBL" id="KQ434775">
    <property type="protein sequence ID" value="KZC04082.1"/>
    <property type="molecule type" value="Genomic_DNA"/>
</dbReference>
<protein>
    <submittedName>
        <fullName evidence="1">Uncharacterized protein</fullName>
    </submittedName>
</protein>
<evidence type="ECO:0000313" key="2">
    <source>
        <dbReference type="Proteomes" id="UP000076502"/>
    </source>
</evidence>
<evidence type="ECO:0000313" key="1">
    <source>
        <dbReference type="EMBL" id="KZC04082.1"/>
    </source>
</evidence>
<dbReference type="AlphaFoldDB" id="A0A154NWZ5"/>
<proteinExistence type="predicted"/>
<reference evidence="1 2" key="1">
    <citation type="submission" date="2015-07" db="EMBL/GenBank/DDBJ databases">
        <title>The genome of Dufourea novaeangliae.</title>
        <authorList>
            <person name="Pan H."/>
            <person name="Kapheim K."/>
        </authorList>
    </citation>
    <scope>NUCLEOTIDE SEQUENCE [LARGE SCALE GENOMIC DNA]</scope>
    <source>
        <strain evidence="1">0120121106</strain>
        <tissue evidence="1">Whole body</tissue>
    </source>
</reference>
<name>A0A154NWZ5_DUFNO</name>
<dbReference type="Proteomes" id="UP000076502">
    <property type="component" value="Unassembled WGS sequence"/>
</dbReference>
<organism evidence="1 2">
    <name type="scientific">Dufourea novaeangliae</name>
    <name type="common">Sweat bee</name>
    <dbReference type="NCBI Taxonomy" id="178035"/>
    <lineage>
        <taxon>Eukaryota</taxon>
        <taxon>Metazoa</taxon>
        <taxon>Ecdysozoa</taxon>
        <taxon>Arthropoda</taxon>
        <taxon>Hexapoda</taxon>
        <taxon>Insecta</taxon>
        <taxon>Pterygota</taxon>
        <taxon>Neoptera</taxon>
        <taxon>Endopterygota</taxon>
        <taxon>Hymenoptera</taxon>
        <taxon>Apocrita</taxon>
        <taxon>Aculeata</taxon>
        <taxon>Apoidea</taxon>
        <taxon>Anthophila</taxon>
        <taxon>Halictidae</taxon>
        <taxon>Rophitinae</taxon>
        <taxon>Dufourea</taxon>
    </lineage>
</organism>